<gene>
    <name evidence="7" type="ORF">BDK51DRAFT_16826</name>
</gene>
<dbReference type="PANTHER" id="PTHR10221">
    <property type="entry name" value="TRANSCRIPTION INITIATION FACTOR TFIID SUBUNIT 6"/>
    <property type="match status" value="1"/>
</dbReference>
<dbReference type="CDD" id="cd22931">
    <property type="entry name" value="HFD_TAF6"/>
    <property type="match status" value="1"/>
</dbReference>
<dbReference type="Gene3D" id="1.10.20.10">
    <property type="entry name" value="Histone, subunit A"/>
    <property type="match status" value="1"/>
</dbReference>
<comment type="similarity">
    <text evidence="2">Belongs to the TAF6 family.</text>
</comment>
<proteinExistence type="inferred from homology"/>
<evidence type="ECO:0000256" key="2">
    <source>
        <dbReference type="ARBA" id="ARBA00007688"/>
    </source>
</evidence>
<comment type="subcellular location">
    <subcellularLocation>
        <location evidence="1">Nucleus</location>
    </subcellularLocation>
</comment>
<accession>A0A4P9W8X1</accession>
<dbReference type="GO" id="GO:0000124">
    <property type="term" value="C:SAGA complex"/>
    <property type="evidence" value="ECO:0007669"/>
    <property type="project" value="InterPro"/>
</dbReference>
<dbReference type="GO" id="GO:0051123">
    <property type="term" value="P:RNA polymerase II preinitiation complex assembly"/>
    <property type="evidence" value="ECO:0007669"/>
    <property type="project" value="TreeGrafter"/>
</dbReference>
<evidence type="ECO:0000313" key="7">
    <source>
        <dbReference type="EMBL" id="RKO87925.1"/>
    </source>
</evidence>
<dbReference type="InterPro" id="IPR009072">
    <property type="entry name" value="Histone-fold"/>
</dbReference>
<keyword evidence="5" id="KW-0539">Nucleus</keyword>
<name>A0A4P9W8X1_9FUNG</name>
<organism evidence="7 8">
    <name type="scientific">Blyttiomyces helicus</name>
    <dbReference type="NCBI Taxonomy" id="388810"/>
    <lineage>
        <taxon>Eukaryota</taxon>
        <taxon>Fungi</taxon>
        <taxon>Fungi incertae sedis</taxon>
        <taxon>Chytridiomycota</taxon>
        <taxon>Chytridiomycota incertae sedis</taxon>
        <taxon>Chytridiomycetes</taxon>
        <taxon>Chytridiomycetes incertae sedis</taxon>
        <taxon>Blyttiomyces</taxon>
    </lineage>
</organism>
<evidence type="ECO:0000256" key="5">
    <source>
        <dbReference type="ARBA" id="ARBA00023242"/>
    </source>
</evidence>
<dbReference type="AlphaFoldDB" id="A0A4P9W8X1"/>
<dbReference type="InterPro" id="IPR004823">
    <property type="entry name" value="TAF_TATA-bd_Histone-like_dom"/>
</dbReference>
<feature type="non-terminal residue" evidence="7">
    <location>
        <position position="1"/>
    </location>
</feature>
<dbReference type="PANTHER" id="PTHR10221:SF9">
    <property type="entry name" value="TRANSCRIPTION INITIATION FACTOR TFIID SUBUNIT 6"/>
    <property type="match status" value="1"/>
</dbReference>
<evidence type="ECO:0000256" key="3">
    <source>
        <dbReference type="ARBA" id="ARBA00023015"/>
    </source>
</evidence>
<dbReference type="GO" id="GO:0016251">
    <property type="term" value="F:RNA polymerase II general transcription initiation factor activity"/>
    <property type="evidence" value="ECO:0007669"/>
    <property type="project" value="InterPro"/>
</dbReference>
<evidence type="ECO:0000256" key="1">
    <source>
        <dbReference type="ARBA" id="ARBA00004123"/>
    </source>
</evidence>
<sequence>IAESLGIHLKDEVASNLVQDVEYRLREIIHEATKFMRHSKRQKLTSDDINSALRVRNVEPLYGFTSGAASRFNIIQNQRIFYVDDQEYDLDDIIYGPLPPVPLDVTYTGGWEGDWRAGFGKRMMGKS</sequence>
<feature type="domain" description="TATA box binding protein associated factor (TAF) histone-like fold" evidence="6">
    <location>
        <begin position="1"/>
        <end position="54"/>
    </location>
</feature>
<dbReference type="InterPro" id="IPR037796">
    <property type="entry name" value="TAF6"/>
</dbReference>
<keyword evidence="8" id="KW-1185">Reference proteome</keyword>
<dbReference type="GO" id="GO:0005669">
    <property type="term" value="C:transcription factor TFIID complex"/>
    <property type="evidence" value="ECO:0007669"/>
    <property type="project" value="InterPro"/>
</dbReference>
<dbReference type="SUPFAM" id="SSF47113">
    <property type="entry name" value="Histone-fold"/>
    <property type="match status" value="1"/>
</dbReference>
<dbReference type="OrthoDB" id="361039at2759"/>
<evidence type="ECO:0000259" key="6">
    <source>
        <dbReference type="SMART" id="SM00803"/>
    </source>
</evidence>
<dbReference type="Proteomes" id="UP000269721">
    <property type="component" value="Unassembled WGS sequence"/>
</dbReference>
<protein>
    <submittedName>
        <fullName evidence="7">TATA box binding protein associated factor-domain-containing protein</fullName>
    </submittedName>
</protein>
<dbReference type="GO" id="GO:0046695">
    <property type="term" value="C:SLIK (SAGA-like) complex"/>
    <property type="evidence" value="ECO:0007669"/>
    <property type="project" value="InterPro"/>
</dbReference>
<dbReference type="GO" id="GO:0046982">
    <property type="term" value="F:protein heterodimerization activity"/>
    <property type="evidence" value="ECO:0007669"/>
    <property type="project" value="InterPro"/>
</dbReference>
<dbReference type="GO" id="GO:0003713">
    <property type="term" value="F:transcription coactivator activity"/>
    <property type="evidence" value="ECO:0007669"/>
    <property type="project" value="TreeGrafter"/>
</dbReference>
<reference evidence="8" key="1">
    <citation type="journal article" date="2018" name="Nat. Microbiol.">
        <title>Leveraging single-cell genomics to expand the fungal tree of life.</title>
        <authorList>
            <person name="Ahrendt S.R."/>
            <person name="Quandt C.A."/>
            <person name="Ciobanu D."/>
            <person name="Clum A."/>
            <person name="Salamov A."/>
            <person name="Andreopoulos B."/>
            <person name="Cheng J.F."/>
            <person name="Woyke T."/>
            <person name="Pelin A."/>
            <person name="Henrissat B."/>
            <person name="Reynolds N.K."/>
            <person name="Benny G.L."/>
            <person name="Smith M.E."/>
            <person name="James T.Y."/>
            <person name="Grigoriev I.V."/>
        </authorList>
    </citation>
    <scope>NUCLEOTIDE SEQUENCE [LARGE SCALE GENOMIC DNA]</scope>
</reference>
<evidence type="ECO:0000256" key="4">
    <source>
        <dbReference type="ARBA" id="ARBA00023163"/>
    </source>
</evidence>
<keyword evidence="3" id="KW-0805">Transcription regulation</keyword>
<dbReference type="EMBL" id="KZ997065">
    <property type="protein sequence ID" value="RKO87925.1"/>
    <property type="molecule type" value="Genomic_DNA"/>
</dbReference>
<evidence type="ECO:0000313" key="8">
    <source>
        <dbReference type="Proteomes" id="UP000269721"/>
    </source>
</evidence>
<dbReference type="Pfam" id="PF02969">
    <property type="entry name" value="TAF"/>
    <property type="match status" value="1"/>
</dbReference>
<keyword evidence="4" id="KW-0804">Transcription</keyword>
<dbReference type="SMART" id="SM00803">
    <property type="entry name" value="TAF"/>
    <property type="match status" value="1"/>
</dbReference>